<name>A0AC34PXI5_9BILA</name>
<evidence type="ECO:0000313" key="2">
    <source>
        <dbReference type="WBParaSite" id="JU765_v2.g10955.t1"/>
    </source>
</evidence>
<proteinExistence type="predicted"/>
<organism evidence="1 2">
    <name type="scientific">Panagrolaimus sp. JU765</name>
    <dbReference type="NCBI Taxonomy" id="591449"/>
    <lineage>
        <taxon>Eukaryota</taxon>
        <taxon>Metazoa</taxon>
        <taxon>Ecdysozoa</taxon>
        <taxon>Nematoda</taxon>
        <taxon>Chromadorea</taxon>
        <taxon>Rhabditida</taxon>
        <taxon>Tylenchina</taxon>
        <taxon>Panagrolaimomorpha</taxon>
        <taxon>Panagrolaimoidea</taxon>
        <taxon>Panagrolaimidae</taxon>
        <taxon>Panagrolaimus</taxon>
    </lineage>
</organism>
<protein>
    <submittedName>
        <fullName evidence="2">Uncharacterized protein</fullName>
    </submittedName>
</protein>
<evidence type="ECO:0000313" key="1">
    <source>
        <dbReference type="Proteomes" id="UP000887576"/>
    </source>
</evidence>
<reference evidence="2" key="1">
    <citation type="submission" date="2022-11" db="UniProtKB">
        <authorList>
            <consortium name="WormBaseParasite"/>
        </authorList>
    </citation>
    <scope>IDENTIFICATION</scope>
</reference>
<dbReference type="WBParaSite" id="JU765_v2.g10955.t1">
    <property type="protein sequence ID" value="JU765_v2.g10955.t1"/>
    <property type="gene ID" value="JU765_v2.g10955"/>
</dbReference>
<dbReference type="Proteomes" id="UP000887576">
    <property type="component" value="Unplaced"/>
</dbReference>
<sequence length="111" mass="13202">MNRLKDVFLKLRNGYNVKKVRDMLKMIYPPKKLTFDVLLNDRTQLLERVGEYLSKVYAGEEYFNDYDCFVGRICEPKFELKCGNILVEFNLNVYHVQSRKSSNLTIVIRLK</sequence>
<accession>A0AC34PXI5</accession>